<dbReference type="GO" id="GO:0016579">
    <property type="term" value="P:protein deubiquitination"/>
    <property type="evidence" value="ECO:0007669"/>
    <property type="project" value="TreeGrafter"/>
</dbReference>
<dbReference type="Gene3D" id="3.90.1720.30">
    <property type="entry name" value="PPPDE domains"/>
    <property type="match status" value="1"/>
</dbReference>
<dbReference type="InterPro" id="IPR008580">
    <property type="entry name" value="PPPDE_dom"/>
</dbReference>
<evidence type="ECO:0000256" key="3">
    <source>
        <dbReference type="ARBA" id="ARBA00022801"/>
    </source>
</evidence>
<dbReference type="PROSITE" id="PS51858">
    <property type="entry name" value="PPPDE"/>
    <property type="match status" value="1"/>
</dbReference>
<dbReference type="Proteomes" id="UP000078348">
    <property type="component" value="Unassembled WGS sequence"/>
</dbReference>
<organism evidence="5 6">
    <name type="scientific">Blastocystis sp. subtype 1 (strain ATCC 50177 / NandII)</name>
    <dbReference type="NCBI Taxonomy" id="478820"/>
    <lineage>
        <taxon>Eukaryota</taxon>
        <taxon>Sar</taxon>
        <taxon>Stramenopiles</taxon>
        <taxon>Bigyra</taxon>
        <taxon>Opalozoa</taxon>
        <taxon>Opalinata</taxon>
        <taxon>Blastocystidae</taxon>
        <taxon>Blastocystis</taxon>
    </lineage>
</organism>
<evidence type="ECO:0000256" key="2">
    <source>
        <dbReference type="ARBA" id="ARBA00022670"/>
    </source>
</evidence>
<dbReference type="AlphaFoldDB" id="A0A196SD55"/>
<sequence length="91" mass="10039">MGRTYLSPQQIRDVVHNLKASFTDSNYDMITHNCNDFSDAFCKIIVGKGIPPFINRCASIASRFPALTSRVINLVNNPQAVESPQSHSSGK</sequence>
<name>A0A196SD55_BLAHN</name>
<dbReference type="PANTHER" id="PTHR12378:SF80">
    <property type="entry name" value="IP06716P-RELATED"/>
    <property type="match status" value="1"/>
</dbReference>
<feature type="domain" description="PPPDE" evidence="4">
    <location>
        <begin position="1"/>
        <end position="68"/>
    </location>
</feature>
<dbReference type="InterPro" id="IPR042266">
    <property type="entry name" value="PPPDE_sf"/>
</dbReference>
<evidence type="ECO:0000256" key="1">
    <source>
        <dbReference type="ARBA" id="ARBA00008140"/>
    </source>
</evidence>
<evidence type="ECO:0000313" key="5">
    <source>
        <dbReference type="EMBL" id="OAO14985.1"/>
    </source>
</evidence>
<proteinExistence type="inferred from homology"/>
<gene>
    <name evidence="5" type="ORF">AV274_3332</name>
</gene>
<dbReference type="Pfam" id="PF05903">
    <property type="entry name" value="Peptidase_C97"/>
    <property type="match status" value="1"/>
</dbReference>
<dbReference type="GO" id="GO:0101005">
    <property type="term" value="F:deubiquitinase activity"/>
    <property type="evidence" value="ECO:0007669"/>
    <property type="project" value="TreeGrafter"/>
</dbReference>
<dbReference type="STRING" id="478820.A0A196SD55"/>
<dbReference type="GO" id="GO:0006508">
    <property type="term" value="P:proteolysis"/>
    <property type="evidence" value="ECO:0007669"/>
    <property type="project" value="UniProtKB-KW"/>
</dbReference>
<comment type="caution">
    <text evidence="5">The sequence shown here is derived from an EMBL/GenBank/DDBJ whole genome shotgun (WGS) entry which is preliminary data.</text>
</comment>
<evidence type="ECO:0000313" key="6">
    <source>
        <dbReference type="Proteomes" id="UP000078348"/>
    </source>
</evidence>
<dbReference type="OrthoDB" id="412286at2759"/>
<reference evidence="5 6" key="1">
    <citation type="submission" date="2016-05" db="EMBL/GenBank/DDBJ databases">
        <title>Nuclear genome of Blastocystis sp. subtype 1 NandII.</title>
        <authorList>
            <person name="Gentekaki E."/>
            <person name="Curtis B."/>
            <person name="Stairs C."/>
            <person name="Eme L."/>
            <person name="Herman E."/>
            <person name="Klimes V."/>
            <person name="Arias M.C."/>
            <person name="Elias M."/>
            <person name="Hilliou F."/>
            <person name="Klute M."/>
            <person name="Malik S.-B."/>
            <person name="Pightling A."/>
            <person name="Rachubinski R."/>
            <person name="Salas D."/>
            <person name="Schlacht A."/>
            <person name="Suga H."/>
            <person name="Archibald J."/>
            <person name="Ball S.G."/>
            <person name="Clark G."/>
            <person name="Dacks J."/>
            <person name="Van Der Giezen M."/>
            <person name="Tsaousis A."/>
            <person name="Roger A."/>
        </authorList>
    </citation>
    <scope>NUCLEOTIDE SEQUENCE [LARGE SCALE GENOMIC DNA]</scope>
    <source>
        <strain evidence="6">ATCC 50177 / NandII</strain>
    </source>
</reference>
<accession>A0A196SD55</accession>
<protein>
    <recommendedName>
        <fullName evidence="4">PPPDE domain-containing protein</fullName>
    </recommendedName>
</protein>
<keyword evidence="3" id="KW-0378">Hydrolase</keyword>
<keyword evidence="6" id="KW-1185">Reference proteome</keyword>
<keyword evidence="2" id="KW-0645">Protease</keyword>
<evidence type="ECO:0000259" key="4">
    <source>
        <dbReference type="PROSITE" id="PS51858"/>
    </source>
</evidence>
<dbReference type="EMBL" id="LXWW01000191">
    <property type="protein sequence ID" value="OAO14985.1"/>
    <property type="molecule type" value="Genomic_DNA"/>
</dbReference>
<comment type="similarity">
    <text evidence="1">Belongs to the DeSI family.</text>
</comment>
<dbReference type="PANTHER" id="PTHR12378">
    <property type="entry name" value="DESUMOYLATING ISOPEPTIDASE"/>
    <property type="match status" value="1"/>
</dbReference>